<evidence type="ECO:0000256" key="5">
    <source>
        <dbReference type="ARBA" id="ARBA00048204"/>
    </source>
</evidence>
<evidence type="ECO:0000313" key="7">
    <source>
        <dbReference type="EMBL" id="CAG9810687.1"/>
    </source>
</evidence>
<evidence type="ECO:0000313" key="8">
    <source>
        <dbReference type="Proteomes" id="UP001153620"/>
    </source>
</evidence>
<organism evidence="7 8">
    <name type="scientific">Chironomus riparius</name>
    <dbReference type="NCBI Taxonomy" id="315576"/>
    <lineage>
        <taxon>Eukaryota</taxon>
        <taxon>Metazoa</taxon>
        <taxon>Ecdysozoa</taxon>
        <taxon>Arthropoda</taxon>
        <taxon>Hexapoda</taxon>
        <taxon>Insecta</taxon>
        <taxon>Pterygota</taxon>
        <taxon>Neoptera</taxon>
        <taxon>Endopterygota</taxon>
        <taxon>Diptera</taxon>
        <taxon>Nematocera</taxon>
        <taxon>Chironomoidea</taxon>
        <taxon>Chironomidae</taxon>
        <taxon>Chironominae</taxon>
        <taxon>Chironomus</taxon>
    </lineage>
</organism>
<evidence type="ECO:0000256" key="2">
    <source>
        <dbReference type="ARBA" id="ARBA00035119"/>
    </source>
</evidence>
<dbReference type="PANTHER" id="PTHR21314:SF0">
    <property type="entry name" value="QUEUOSINE 5'-PHOSPHATE N-GLYCOSYLASE_HYDROLASE"/>
    <property type="match status" value="1"/>
</dbReference>
<dbReference type="AlphaFoldDB" id="A0A9N9S9D3"/>
<dbReference type="EC" id="3.2.2.-" evidence="6"/>
<dbReference type="GO" id="GO:0006400">
    <property type="term" value="P:tRNA modification"/>
    <property type="evidence" value="ECO:0007669"/>
    <property type="project" value="TreeGrafter"/>
</dbReference>
<comment type="function">
    <text evidence="6">Catalyzes the hydrolysis of queuosine 5'-phosphate, releasing the nucleobase queuine (q). Is required for salvage of queuine from exogenous queuosine (Q) that is imported and then converted to queuosine 5'-phosphate intracellularly.</text>
</comment>
<evidence type="ECO:0000256" key="1">
    <source>
        <dbReference type="ARBA" id="ARBA00022801"/>
    </source>
</evidence>
<reference evidence="7" key="1">
    <citation type="submission" date="2022-01" db="EMBL/GenBank/DDBJ databases">
        <authorList>
            <person name="King R."/>
        </authorList>
    </citation>
    <scope>NUCLEOTIDE SEQUENCE</scope>
</reference>
<keyword evidence="8" id="KW-1185">Reference proteome</keyword>
<evidence type="ECO:0000256" key="6">
    <source>
        <dbReference type="RuleBase" id="RU365002"/>
    </source>
</evidence>
<evidence type="ECO:0000256" key="3">
    <source>
        <dbReference type="ARBA" id="ARBA00035306"/>
    </source>
</evidence>
<gene>
    <name evidence="7" type="ORF">CHIRRI_LOCUS13500</name>
</gene>
<keyword evidence="1 6" id="KW-0378">Hydrolase</keyword>
<dbReference type="GO" id="GO:0016787">
    <property type="term" value="F:hydrolase activity"/>
    <property type="evidence" value="ECO:0007669"/>
    <property type="project" value="UniProtKB-KW"/>
</dbReference>
<dbReference type="EMBL" id="OU895880">
    <property type="protein sequence ID" value="CAG9810687.1"/>
    <property type="molecule type" value="Genomic_DNA"/>
</dbReference>
<dbReference type="InterPro" id="IPR019438">
    <property type="entry name" value="Q_salvage"/>
</dbReference>
<comment type="similarity">
    <text evidence="2 6">Belongs to the QNG1 protein family.</text>
</comment>
<dbReference type="Proteomes" id="UP001153620">
    <property type="component" value="Chromosome 4"/>
</dbReference>
<comment type="catalytic activity">
    <reaction evidence="5 6">
        <text>queuosine 5'-phosphate + H2O = queuine + D-ribose 5-phosphate</text>
        <dbReference type="Rhea" id="RHEA:75387"/>
        <dbReference type="ChEBI" id="CHEBI:15377"/>
        <dbReference type="ChEBI" id="CHEBI:17433"/>
        <dbReference type="ChEBI" id="CHEBI:78346"/>
        <dbReference type="ChEBI" id="CHEBI:194371"/>
    </reaction>
    <physiologicalReaction direction="left-to-right" evidence="5 6">
        <dbReference type="Rhea" id="RHEA:75388"/>
    </physiologicalReaction>
</comment>
<protein>
    <recommendedName>
        <fullName evidence="3 6">Queuosine 5'-phosphate N-glycosylase/hydrolase</fullName>
        <ecNumber evidence="6">3.2.2.-</ecNumber>
    </recommendedName>
    <alternativeName>
        <fullName evidence="4 6">Queuosine-nucleotide N-glycosylase/hydrolase</fullName>
    </alternativeName>
</protein>
<sequence length="338" mass="38622">MALSPKESGEFIVKNAKHLTVSEDGIKNLANQIVAAITDQTLSINNFSQIKFHPKSTDDFALNWIFLIDTLNFCFWTPDKQPQKWKVEGESGYFALCAAINRAQKEGIDVTNPKYYSKITLEQLDGILRPDDGVTKAPLLEDRVKCLHDVGTKLLDKYNGKFENVVLKASGSAKKLLEIIVDEFPCFRDEAEYCGKRVSILKRAQILVGDVYACYRGQGIGKFDDIDDEITMFADYRVPQVLVHFGSLTYSDELMQELKDDKILMNGEEKEVEIRGASIYIVEKAKEIVRQMLKAKDPKLCLKNVNSILIDHFLWDYRRANAEMLTYVPFHKTFSVYY</sequence>
<dbReference type="PANTHER" id="PTHR21314">
    <property type="entry name" value="QUEUOSINE 5'-PHOSPHATE N-GLYCOSYLASE_HYDROLASE-RELATED"/>
    <property type="match status" value="1"/>
</dbReference>
<accession>A0A9N9S9D3</accession>
<dbReference type="OrthoDB" id="416777at2759"/>
<proteinExistence type="inferred from homology"/>
<name>A0A9N9S9D3_9DIPT</name>
<evidence type="ECO:0000256" key="4">
    <source>
        <dbReference type="ARBA" id="ARBA00035393"/>
    </source>
</evidence>
<dbReference type="Pfam" id="PF10343">
    <property type="entry name" value="Q_salvage"/>
    <property type="match status" value="1"/>
</dbReference>
<reference evidence="7" key="2">
    <citation type="submission" date="2022-10" db="EMBL/GenBank/DDBJ databases">
        <authorList>
            <consortium name="ENA_rothamsted_submissions"/>
            <consortium name="culmorum"/>
            <person name="King R."/>
        </authorList>
    </citation>
    <scope>NUCLEOTIDE SEQUENCE</scope>
</reference>